<protein>
    <submittedName>
        <fullName evidence="1">Uncharacterized protein</fullName>
    </submittedName>
</protein>
<dbReference type="EMBL" id="VSSQ01128559">
    <property type="protein sequence ID" value="MPN57248.1"/>
    <property type="molecule type" value="Genomic_DNA"/>
</dbReference>
<gene>
    <name evidence="1" type="ORF">SDC9_204942</name>
</gene>
<name>A0A645J0N4_9ZZZZ</name>
<sequence length="87" mass="9710">MKLAAQYIALPHRRREVCAVIGHRQQRVATAGGIIRVHKIHIFAIGYIGKQRAVFTGRGQVQRVPADVRYFVVCGQHPRHGHHGAGQ</sequence>
<organism evidence="1">
    <name type="scientific">bioreactor metagenome</name>
    <dbReference type="NCBI Taxonomy" id="1076179"/>
    <lineage>
        <taxon>unclassified sequences</taxon>
        <taxon>metagenomes</taxon>
        <taxon>ecological metagenomes</taxon>
    </lineage>
</organism>
<accession>A0A645J0N4</accession>
<evidence type="ECO:0000313" key="1">
    <source>
        <dbReference type="EMBL" id="MPN57248.1"/>
    </source>
</evidence>
<reference evidence="1" key="1">
    <citation type="submission" date="2019-08" db="EMBL/GenBank/DDBJ databases">
        <authorList>
            <person name="Kucharzyk K."/>
            <person name="Murdoch R.W."/>
            <person name="Higgins S."/>
            <person name="Loffler F."/>
        </authorList>
    </citation>
    <scope>NUCLEOTIDE SEQUENCE</scope>
</reference>
<dbReference type="AlphaFoldDB" id="A0A645J0N4"/>
<comment type="caution">
    <text evidence="1">The sequence shown here is derived from an EMBL/GenBank/DDBJ whole genome shotgun (WGS) entry which is preliminary data.</text>
</comment>
<proteinExistence type="predicted"/>